<evidence type="ECO:0000313" key="2">
    <source>
        <dbReference type="Proteomes" id="UP000054018"/>
    </source>
</evidence>
<protein>
    <submittedName>
        <fullName evidence="1">Uncharacterized protein</fullName>
    </submittedName>
</protein>
<dbReference type="AlphaFoldDB" id="A0A0C9YPK6"/>
<accession>A0A0C9YPK6</accession>
<dbReference type="Proteomes" id="UP000054018">
    <property type="component" value="Unassembled WGS sequence"/>
</dbReference>
<organism evidence="1 2">
    <name type="scientific">Pisolithus microcarpus 441</name>
    <dbReference type="NCBI Taxonomy" id="765257"/>
    <lineage>
        <taxon>Eukaryota</taxon>
        <taxon>Fungi</taxon>
        <taxon>Dikarya</taxon>
        <taxon>Basidiomycota</taxon>
        <taxon>Agaricomycotina</taxon>
        <taxon>Agaricomycetes</taxon>
        <taxon>Agaricomycetidae</taxon>
        <taxon>Boletales</taxon>
        <taxon>Sclerodermatineae</taxon>
        <taxon>Pisolithaceae</taxon>
        <taxon>Pisolithus</taxon>
    </lineage>
</organism>
<name>A0A0C9YPK6_9AGAM</name>
<dbReference type="EMBL" id="KN833878">
    <property type="protein sequence ID" value="KIK15759.1"/>
    <property type="molecule type" value="Genomic_DNA"/>
</dbReference>
<reference evidence="1 2" key="1">
    <citation type="submission" date="2014-04" db="EMBL/GenBank/DDBJ databases">
        <authorList>
            <consortium name="DOE Joint Genome Institute"/>
            <person name="Kuo A."/>
            <person name="Kohler A."/>
            <person name="Costa M.D."/>
            <person name="Nagy L.G."/>
            <person name="Floudas D."/>
            <person name="Copeland A."/>
            <person name="Barry K.W."/>
            <person name="Cichocki N."/>
            <person name="Veneault-Fourrey C."/>
            <person name="LaButti K."/>
            <person name="Lindquist E.A."/>
            <person name="Lipzen A."/>
            <person name="Lundell T."/>
            <person name="Morin E."/>
            <person name="Murat C."/>
            <person name="Sun H."/>
            <person name="Tunlid A."/>
            <person name="Henrissat B."/>
            <person name="Grigoriev I.V."/>
            <person name="Hibbett D.S."/>
            <person name="Martin F."/>
            <person name="Nordberg H.P."/>
            <person name="Cantor M.N."/>
            <person name="Hua S.X."/>
        </authorList>
    </citation>
    <scope>NUCLEOTIDE SEQUENCE [LARGE SCALE GENOMIC DNA]</scope>
    <source>
        <strain evidence="1 2">441</strain>
    </source>
</reference>
<reference evidence="2" key="2">
    <citation type="submission" date="2015-01" db="EMBL/GenBank/DDBJ databases">
        <title>Evolutionary Origins and Diversification of the Mycorrhizal Mutualists.</title>
        <authorList>
            <consortium name="DOE Joint Genome Institute"/>
            <consortium name="Mycorrhizal Genomics Consortium"/>
            <person name="Kohler A."/>
            <person name="Kuo A."/>
            <person name="Nagy L.G."/>
            <person name="Floudas D."/>
            <person name="Copeland A."/>
            <person name="Barry K.W."/>
            <person name="Cichocki N."/>
            <person name="Veneault-Fourrey C."/>
            <person name="LaButti K."/>
            <person name="Lindquist E.A."/>
            <person name="Lipzen A."/>
            <person name="Lundell T."/>
            <person name="Morin E."/>
            <person name="Murat C."/>
            <person name="Riley R."/>
            <person name="Ohm R."/>
            <person name="Sun H."/>
            <person name="Tunlid A."/>
            <person name="Henrissat B."/>
            <person name="Grigoriev I.V."/>
            <person name="Hibbett D.S."/>
            <person name="Martin F."/>
        </authorList>
    </citation>
    <scope>NUCLEOTIDE SEQUENCE [LARGE SCALE GENOMIC DNA]</scope>
    <source>
        <strain evidence="2">441</strain>
    </source>
</reference>
<sequence>MSCDEKEDLERYHAVHLESASNAYQRYQTLVVHTVLWECAEIVTELTYGDAIHEKSDVESYEGRFLCVPDE</sequence>
<evidence type="ECO:0000313" key="1">
    <source>
        <dbReference type="EMBL" id="KIK15759.1"/>
    </source>
</evidence>
<keyword evidence="2" id="KW-1185">Reference proteome</keyword>
<proteinExistence type="predicted"/>
<gene>
    <name evidence="1" type="ORF">PISMIDRAFT_686957</name>
</gene>
<dbReference type="HOGENOM" id="CLU_2740978_0_0_1"/>